<evidence type="ECO:0000256" key="5">
    <source>
        <dbReference type="SAM" id="Phobius"/>
    </source>
</evidence>
<keyword evidence="2 5" id="KW-0812">Transmembrane</keyword>
<dbReference type="InterPro" id="IPR013525">
    <property type="entry name" value="ABC2_TM"/>
</dbReference>
<proteinExistence type="predicted"/>
<evidence type="ECO:0000256" key="2">
    <source>
        <dbReference type="ARBA" id="ARBA00022692"/>
    </source>
</evidence>
<evidence type="ECO:0000256" key="4">
    <source>
        <dbReference type="ARBA" id="ARBA00023136"/>
    </source>
</evidence>
<sequence>MKLKAYIKITLKGIIKELPMMLFVFAVFPIFLSCLYGYFQKDVFNISNEMSKVTISIVDEDNSNASKGLIDFLQGEELKKIIKVEEEDKSDMNVKIPLGYEESLLNLKENEIKIDQKDKKKLSSFKIVTILIDKYNQDIQQGVVIKNKLGEEKLKDINSKISELYEENVIENNIIKTENNLTSFEYYSVSIMSFIIIYTIISLVAGYYTERENGVFNRIMSTSLSKVQYFNYNLVTFFMFAMIMNFIYVMTYRVFNISFKGSLGLLMVLLTLTSILEAVVAGLVIAFIKSKKTATHLLNGLVIVSCFFGGVFLPIDKMNNSFMSFIGKFMPNRLIIKSYNNYLLNNSLNDLYPYIFMFAASAAVLYIVSLLKVKLKWGEE</sequence>
<accession>A0ABS6EHP0</accession>
<feature type="transmembrane region" description="Helical" evidence="5">
    <location>
        <begin position="20"/>
        <end position="39"/>
    </location>
</feature>
<evidence type="ECO:0000313" key="7">
    <source>
        <dbReference type="EMBL" id="MBU5484726.1"/>
    </source>
</evidence>
<feature type="domain" description="ABC-2 type transporter transmembrane" evidence="6">
    <location>
        <begin position="21"/>
        <end position="371"/>
    </location>
</feature>
<dbReference type="PROSITE" id="PS51257">
    <property type="entry name" value="PROKAR_LIPOPROTEIN"/>
    <property type="match status" value="1"/>
</dbReference>
<reference evidence="7 8" key="1">
    <citation type="submission" date="2021-06" db="EMBL/GenBank/DDBJ databases">
        <authorList>
            <person name="Sun Q."/>
            <person name="Li D."/>
        </authorList>
    </citation>
    <scope>NUCLEOTIDE SEQUENCE [LARGE SCALE GENOMIC DNA]</scope>
    <source>
        <strain evidence="7 8">MSJ-11</strain>
    </source>
</reference>
<keyword evidence="4 5" id="KW-0472">Membrane</keyword>
<feature type="transmembrane region" description="Helical" evidence="5">
    <location>
        <begin position="263"/>
        <end position="288"/>
    </location>
</feature>
<gene>
    <name evidence="7" type="ORF">KQI86_10310</name>
</gene>
<feature type="transmembrane region" description="Helical" evidence="5">
    <location>
        <begin position="351"/>
        <end position="371"/>
    </location>
</feature>
<name>A0ABS6EHP0_9CLOT</name>
<dbReference type="RefSeq" id="WP_216439186.1">
    <property type="nucleotide sequence ID" value="NZ_JAHLQF010000002.1"/>
</dbReference>
<organism evidence="7 8">
    <name type="scientific">Clostridium mobile</name>
    <dbReference type="NCBI Taxonomy" id="2841512"/>
    <lineage>
        <taxon>Bacteria</taxon>
        <taxon>Bacillati</taxon>
        <taxon>Bacillota</taxon>
        <taxon>Clostridia</taxon>
        <taxon>Eubacteriales</taxon>
        <taxon>Clostridiaceae</taxon>
        <taxon>Clostridium</taxon>
    </lineage>
</organism>
<dbReference type="EMBL" id="JAHLQF010000002">
    <property type="protein sequence ID" value="MBU5484726.1"/>
    <property type="molecule type" value="Genomic_DNA"/>
</dbReference>
<feature type="transmembrane region" description="Helical" evidence="5">
    <location>
        <begin position="186"/>
        <end position="208"/>
    </location>
</feature>
<keyword evidence="8" id="KW-1185">Reference proteome</keyword>
<comment type="caution">
    <text evidence="7">The sequence shown here is derived from an EMBL/GenBank/DDBJ whole genome shotgun (WGS) entry which is preliminary data.</text>
</comment>
<evidence type="ECO:0000256" key="1">
    <source>
        <dbReference type="ARBA" id="ARBA00004141"/>
    </source>
</evidence>
<keyword evidence="3 5" id="KW-1133">Transmembrane helix</keyword>
<feature type="transmembrane region" description="Helical" evidence="5">
    <location>
        <begin position="297"/>
        <end position="315"/>
    </location>
</feature>
<dbReference type="PANTHER" id="PTHR43027:SF1">
    <property type="entry name" value="DOXORUBICIN RESISTANCE ABC TRANSPORTER PERMEASE PROTEIN DRRC-RELATED"/>
    <property type="match status" value="1"/>
</dbReference>
<feature type="transmembrane region" description="Helical" evidence="5">
    <location>
        <begin position="229"/>
        <end position="251"/>
    </location>
</feature>
<evidence type="ECO:0000256" key="3">
    <source>
        <dbReference type="ARBA" id="ARBA00022989"/>
    </source>
</evidence>
<comment type="subcellular location">
    <subcellularLocation>
        <location evidence="1">Membrane</location>
        <topology evidence="1">Multi-pass membrane protein</topology>
    </subcellularLocation>
</comment>
<evidence type="ECO:0000259" key="6">
    <source>
        <dbReference type="Pfam" id="PF12698"/>
    </source>
</evidence>
<evidence type="ECO:0000313" key="8">
    <source>
        <dbReference type="Proteomes" id="UP000726170"/>
    </source>
</evidence>
<dbReference type="Pfam" id="PF12698">
    <property type="entry name" value="ABC2_membrane_3"/>
    <property type="match status" value="1"/>
</dbReference>
<protein>
    <submittedName>
        <fullName evidence="7">ABC transporter permease</fullName>
    </submittedName>
</protein>
<dbReference type="PANTHER" id="PTHR43027">
    <property type="entry name" value="DOXORUBICIN RESISTANCE ABC TRANSPORTER PERMEASE PROTEIN DRRC-RELATED"/>
    <property type="match status" value="1"/>
</dbReference>
<dbReference type="Proteomes" id="UP000726170">
    <property type="component" value="Unassembled WGS sequence"/>
</dbReference>
<dbReference type="InterPro" id="IPR052902">
    <property type="entry name" value="ABC-2_transporter"/>
</dbReference>